<dbReference type="InterPro" id="IPR008942">
    <property type="entry name" value="ENTH_VHS"/>
</dbReference>
<evidence type="ECO:0000313" key="4">
    <source>
        <dbReference type="Proteomes" id="UP000290189"/>
    </source>
</evidence>
<dbReference type="GO" id="GO:0005886">
    <property type="term" value="C:plasma membrane"/>
    <property type="evidence" value="ECO:0007669"/>
    <property type="project" value="TreeGrafter"/>
</dbReference>
<sequence>MAPLRQERAIARLQRSVRGRLHLHGCERRPRTGRRSRTVARAGAPMFVRAPGTRRDTLHTPTRMRARATGPSLSPPRERTHLRALGRYAGTYSQGRMLAGSRTFGNPACGSGWAHVTAAVARPCDRLQQQSRASACYVRDRTPYTTGVSRRIRPEQNREFLRLRVRAQPFQKFRGPAAAGHTQAHTHTNTENAGARVSPRLPAQGRGCGRRVHPMSSTVKHRLRRLMRTAKHAVKDYSAAERNVLQATSNDPWPAPSSLLAVVCLSLDDPGVYDPVLMIVLRRLQDRRQMTHIKKSLIVVEYCLRHCRSARFIQDMRVRLHVFRSLTAYRYLLHGQDKGNEVRQAADAIIDLLNDDLRLQTERAVAQRTRVRIQGYGPGCLPYTDADAMIRSHPAHIAFAPSSPSTAPSSSPSGQSSSSSSSSSSESATSASEGAAPVQPLAVVPVGPPAAKRGRGRRTQARSAGPVVPVTAPERHAQPDANAWLLDYVPAAPKQQAPDPLPWFAADENAHASRQNVASQAQATNASPFLF</sequence>
<geneLocation type="mitochondrion" evidence="3"/>
<keyword evidence="3" id="KW-0496">Mitochondrion</keyword>
<dbReference type="Proteomes" id="UP000290189">
    <property type="component" value="Unassembled WGS sequence"/>
</dbReference>
<dbReference type="PANTHER" id="PTHR12276:SF45">
    <property type="entry name" value="CLATHRIN INTERACTOR 1"/>
    <property type="match status" value="1"/>
</dbReference>
<dbReference type="PANTHER" id="PTHR12276">
    <property type="entry name" value="EPSIN/ENT-RELATED"/>
    <property type="match status" value="1"/>
</dbReference>
<dbReference type="EMBL" id="OVEO01000012">
    <property type="protein sequence ID" value="SPQ99443.1"/>
    <property type="molecule type" value="Genomic_DNA"/>
</dbReference>
<reference evidence="3 4" key="1">
    <citation type="submission" date="2018-03" db="EMBL/GenBank/DDBJ databases">
        <authorList>
            <person name="Fogelqvist J."/>
        </authorList>
    </citation>
    <scope>NUCLEOTIDE SEQUENCE [LARGE SCALE GENOMIC DNA]</scope>
</reference>
<dbReference type="PROSITE" id="PS50942">
    <property type="entry name" value="ENTH"/>
    <property type="match status" value="1"/>
</dbReference>
<dbReference type="GO" id="GO:0030125">
    <property type="term" value="C:clathrin vesicle coat"/>
    <property type="evidence" value="ECO:0007669"/>
    <property type="project" value="TreeGrafter"/>
</dbReference>
<name>A0A3P3YGY1_PLABS</name>
<proteinExistence type="predicted"/>
<dbReference type="Pfam" id="PF01417">
    <property type="entry name" value="ENTH"/>
    <property type="match status" value="1"/>
</dbReference>
<evidence type="ECO:0000256" key="1">
    <source>
        <dbReference type="SAM" id="MobiDB-lite"/>
    </source>
</evidence>
<dbReference type="InterPro" id="IPR013809">
    <property type="entry name" value="ENTH"/>
</dbReference>
<feature type="compositionally biased region" description="Low complexity" evidence="1">
    <location>
        <begin position="400"/>
        <end position="451"/>
    </location>
</feature>
<feature type="region of interest" description="Disordered" evidence="1">
    <location>
        <begin position="174"/>
        <end position="215"/>
    </location>
</feature>
<dbReference type="SUPFAM" id="SSF48464">
    <property type="entry name" value="ENTH/VHS domain"/>
    <property type="match status" value="1"/>
</dbReference>
<organism evidence="3 4">
    <name type="scientific">Plasmodiophora brassicae</name>
    <name type="common">Clubroot disease agent</name>
    <dbReference type="NCBI Taxonomy" id="37360"/>
    <lineage>
        <taxon>Eukaryota</taxon>
        <taxon>Sar</taxon>
        <taxon>Rhizaria</taxon>
        <taxon>Endomyxa</taxon>
        <taxon>Phytomyxea</taxon>
        <taxon>Plasmodiophorida</taxon>
        <taxon>Plasmodiophoridae</taxon>
        <taxon>Plasmodiophora</taxon>
    </lineage>
</organism>
<feature type="region of interest" description="Disordered" evidence="1">
    <location>
        <begin position="399"/>
        <end position="476"/>
    </location>
</feature>
<dbReference type="AlphaFoldDB" id="A0A3P3YGY1"/>
<gene>
    <name evidence="3" type="ORF">PLBR_LOCUS6658</name>
</gene>
<dbReference type="CDD" id="cd03571">
    <property type="entry name" value="ENTH"/>
    <property type="match status" value="1"/>
</dbReference>
<dbReference type="SMART" id="SM00273">
    <property type="entry name" value="ENTH"/>
    <property type="match status" value="1"/>
</dbReference>
<feature type="domain" description="ENTH" evidence="2">
    <location>
        <begin position="232"/>
        <end position="363"/>
    </location>
</feature>
<dbReference type="Gene3D" id="1.25.40.90">
    <property type="match status" value="1"/>
</dbReference>
<dbReference type="GO" id="GO:0030276">
    <property type="term" value="F:clathrin binding"/>
    <property type="evidence" value="ECO:0007669"/>
    <property type="project" value="TreeGrafter"/>
</dbReference>
<protein>
    <recommendedName>
        <fullName evidence="2">ENTH domain-containing protein</fullName>
    </recommendedName>
</protein>
<dbReference type="GO" id="GO:0005543">
    <property type="term" value="F:phospholipid binding"/>
    <property type="evidence" value="ECO:0007669"/>
    <property type="project" value="TreeGrafter"/>
</dbReference>
<feature type="compositionally biased region" description="Low complexity" evidence="1">
    <location>
        <begin position="177"/>
        <end position="190"/>
    </location>
</feature>
<dbReference type="GO" id="GO:0005768">
    <property type="term" value="C:endosome"/>
    <property type="evidence" value="ECO:0007669"/>
    <property type="project" value="TreeGrafter"/>
</dbReference>
<evidence type="ECO:0000259" key="2">
    <source>
        <dbReference type="PROSITE" id="PS50942"/>
    </source>
</evidence>
<feature type="region of interest" description="Disordered" evidence="1">
    <location>
        <begin position="512"/>
        <end position="531"/>
    </location>
</feature>
<evidence type="ECO:0000313" key="3">
    <source>
        <dbReference type="EMBL" id="SPQ99443.1"/>
    </source>
</evidence>
<accession>A0A3P3YGY1</accession>
<dbReference type="GO" id="GO:0006897">
    <property type="term" value="P:endocytosis"/>
    <property type="evidence" value="ECO:0007669"/>
    <property type="project" value="TreeGrafter"/>
</dbReference>